<comment type="caution">
    <text evidence="2">The sequence shown here is derived from an EMBL/GenBank/DDBJ whole genome shotgun (WGS) entry which is preliminary data.</text>
</comment>
<evidence type="ECO:0000313" key="3">
    <source>
        <dbReference type="Proteomes" id="UP000682733"/>
    </source>
</evidence>
<evidence type="ECO:0000313" key="1">
    <source>
        <dbReference type="EMBL" id="CAF1059598.1"/>
    </source>
</evidence>
<accession>A0A8S2JVF2</accession>
<protein>
    <recommendedName>
        <fullName evidence="4">B box-type domain-containing protein</fullName>
    </recommendedName>
</protein>
<dbReference type="EMBL" id="CAJNOK010008293">
    <property type="protein sequence ID" value="CAF1059598.1"/>
    <property type="molecule type" value="Genomic_DNA"/>
</dbReference>
<dbReference type="InterPro" id="IPR036322">
    <property type="entry name" value="WD40_repeat_dom_sf"/>
</dbReference>
<dbReference type="EMBL" id="CAJOBA010008308">
    <property type="protein sequence ID" value="CAF3825277.1"/>
    <property type="molecule type" value="Genomic_DNA"/>
</dbReference>
<dbReference type="Proteomes" id="UP000677228">
    <property type="component" value="Unassembled WGS sequence"/>
</dbReference>
<evidence type="ECO:0008006" key="4">
    <source>
        <dbReference type="Google" id="ProtNLM"/>
    </source>
</evidence>
<evidence type="ECO:0000313" key="2">
    <source>
        <dbReference type="EMBL" id="CAF3825277.1"/>
    </source>
</evidence>
<dbReference type="SUPFAM" id="SSF50978">
    <property type="entry name" value="WD40 repeat-like"/>
    <property type="match status" value="1"/>
</dbReference>
<organism evidence="2 3">
    <name type="scientific">Didymodactylos carnosus</name>
    <dbReference type="NCBI Taxonomy" id="1234261"/>
    <lineage>
        <taxon>Eukaryota</taxon>
        <taxon>Metazoa</taxon>
        <taxon>Spiralia</taxon>
        <taxon>Gnathifera</taxon>
        <taxon>Rotifera</taxon>
        <taxon>Eurotatoria</taxon>
        <taxon>Bdelloidea</taxon>
        <taxon>Philodinida</taxon>
        <taxon>Philodinidae</taxon>
        <taxon>Didymodactylos</taxon>
    </lineage>
</organism>
<reference evidence="2" key="1">
    <citation type="submission" date="2021-02" db="EMBL/GenBank/DDBJ databases">
        <authorList>
            <person name="Nowell W R."/>
        </authorList>
    </citation>
    <scope>NUCLEOTIDE SEQUENCE</scope>
</reference>
<sequence length="519" mass="60581">MTLRQLAKRPVTLRQLAKRPVTLGHGELSFGETTEIHLPGYTGPCPDPTPPGSGSTSFSEAMAAAKFPTLTKSSENIHCSKCEKGILICYGCQTKFSTKHFQEHRQQLGKEMDEVVYQHDLLQQVLVAPTPLSVTENDDKHIATIIKKIHEWERKNIQQITTVAERVRQQVQKRVNEINKVKHDFRLITDELRQSRSEDDYVEADLQQWLEKLQQLKHHIDTTTIFEISQIDVQTNDDIDWSSMVKLVKSTKAKSTKVNFDLIKTTEPQMVLDVPIAENDIRMGASNKSFLLYSNGLKELHLYDKNGLKNNVKFAIIGKIWEIIWSSYFDRYLLQGDTSFYTYDEQNHQYKLLRQIKPSLAKTRYSGCTCFEEILFIYYEGWGCRIEEWNMTDFSIRKYWKNETERRIIQMLFSIKNPNHIGVTVRDGQNIRRFELRDRDMRILKVVEIDRCSFLIPIPTTGDWLIPYWSSKVLNLINHDCTSKMIIEYNENVEQAVFLADYNCLAIATQNNQLHFYYL</sequence>
<proteinExistence type="predicted"/>
<name>A0A8S2JVF2_9BILA</name>
<dbReference type="AlphaFoldDB" id="A0A8S2JVF2"/>
<dbReference type="Proteomes" id="UP000682733">
    <property type="component" value="Unassembled WGS sequence"/>
</dbReference>
<gene>
    <name evidence="1" type="ORF">OVA965_LOCUS17343</name>
    <name evidence="2" type="ORF">TMI583_LOCUS17354</name>
</gene>